<reference evidence="1" key="1">
    <citation type="journal article" date="2015" name="Nature">
        <title>Complex archaea that bridge the gap between prokaryotes and eukaryotes.</title>
        <authorList>
            <person name="Spang A."/>
            <person name="Saw J.H."/>
            <person name="Jorgensen S.L."/>
            <person name="Zaremba-Niedzwiedzka K."/>
            <person name="Martijn J."/>
            <person name="Lind A.E."/>
            <person name="van Eijk R."/>
            <person name="Schleper C."/>
            <person name="Guy L."/>
            <person name="Ettema T.J."/>
        </authorList>
    </citation>
    <scope>NUCLEOTIDE SEQUENCE</scope>
</reference>
<protein>
    <submittedName>
        <fullName evidence="1">Uncharacterized protein</fullName>
    </submittedName>
</protein>
<dbReference type="EMBL" id="LAZR01021336">
    <property type="protein sequence ID" value="KKL85686.1"/>
    <property type="molecule type" value="Genomic_DNA"/>
</dbReference>
<evidence type="ECO:0000313" key="1">
    <source>
        <dbReference type="EMBL" id="KKL85686.1"/>
    </source>
</evidence>
<name>A0A0F9G5F3_9ZZZZ</name>
<gene>
    <name evidence="1" type="ORF">LCGC14_1952220</name>
</gene>
<sequence>LRSVEPKALGRRGGTLVEVLVADRIVSNVAQISSSLGARFIGKYDTLIAWDDKGRCRLKKPKAR</sequence>
<comment type="caution">
    <text evidence="1">The sequence shown here is derived from an EMBL/GenBank/DDBJ whole genome shotgun (WGS) entry which is preliminary data.</text>
</comment>
<organism evidence="1">
    <name type="scientific">marine sediment metagenome</name>
    <dbReference type="NCBI Taxonomy" id="412755"/>
    <lineage>
        <taxon>unclassified sequences</taxon>
        <taxon>metagenomes</taxon>
        <taxon>ecological metagenomes</taxon>
    </lineage>
</organism>
<accession>A0A0F9G5F3</accession>
<proteinExistence type="predicted"/>
<dbReference type="AlphaFoldDB" id="A0A0F9G5F3"/>
<feature type="non-terminal residue" evidence="1">
    <location>
        <position position="1"/>
    </location>
</feature>